<gene>
    <name evidence="2" type="ORF">COCSUDRAFT_60388</name>
</gene>
<evidence type="ECO:0000313" key="2">
    <source>
        <dbReference type="EMBL" id="EIE18431.1"/>
    </source>
</evidence>
<comment type="caution">
    <text evidence="2">The sequence shown here is derived from an EMBL/GenBank/DDBJ whole genome shotgun (WGS) entry which is preliminary data.</text>
</comment>
<evidence type="ECO:0000313" key="3">
    <source>
        <dbReference type="Proteomes" id="UP000007264"/>
    </source>
</evidence>
<name>I0YJ62_COCSC</name>
<feature type="signal peptide" evidence="1">
    <location>
        <begin position="1"/>
        <end position="21"/>
    </location>
</feature>
<feature type="chain" id="PRO_5003637029" evidence="1">
    <location>
        <begin position="22"/>
        <end position="162"/>
    </location>
</feature>
<keyword evidence="1" id="KW-0732">Signal</keyword>
<dbReference type="AlphaFoldDB" id="I0YJ62"/>
<evidence type="ECO:0000256" key="1">
    <source>
        <dbReference type="SAM" id="SignalP"/>
    </source>
</evidence>
<protein>
    <submittedName>
        <fullName evidence="2">Uncharacterized protein</fullName>
    </submittedName>
</protein>
<dbReference type="KEGG" id="csl:COCSUDRAFT_60388"/>
<organism evidence="2 3">
    <name type="scientific">Coccomyxa subellipsoidea (strain C-169)</name>
    <name type="common">Green microalga</name>
    <dbReference type="NCBI Taxonomy" id="574566"/>
    <lineage>
        <taxon>Eukaryota</taxon>
        <taxon>Viridiplantae</taxon>
        <taxon>Chlorophyta</taxon>
        <taxon>core chlorophytes</taxon>
        <taxon>Trebouxiophyceae</taxon>
        <taxon>Trebouxiophyceae incertae sedis</taxon>
        <taxon>Coccomyxaceae</taxon>
        <taxon>Coccomyxa</taxon>
        <taxon>Coccomyxa subellipsoidea</taxon>
    </lineage>
</organism>
<dbReference type="GeneID" id="17036342"/>
<accession>I0YJ62</accession>
<dbReference type="EMBL" id="AGSI01000024">
    <property type="protein sequence ID" value="EIE18431.1"/>
    <property type="molecule type" value="Genomic_DNA"/>
</dbReference>
<dbReference type="Proteomes" id="UP000007264">
    <property type="component" value="Unassembled WGS sequence"/>
</dbReference>
<sequence length="162" mass="15518">MVSAASHPSVALCFGASGLYAACLTAAGFGLNHGACAGAQSGPLIGWLSASLAAAANVRAHLWPCCSLGVLSATRFSAGVGSQGGFRAEPAGNRIFLPLRGACAAQKGLSPDECLATGALSAGADPTAVAAAVAALPSCPHLVNTGTPGYPAAPGSAGSAEQ</sequence>
<keyword evidence="3" id="KW-1185">Reference proteome</keyword>
<dbReference type="RefSeq" id="XP_005642975.1">
    <property type="nucleotide sequence ID" value="XM_005642918.1"/>
</dbReference>
<reference evidence="2 3" key="1">
    <citation type="journal article" date="2012" name="Genome Biol.">
        <title>The genome of the polar eukaryotic microalga coccomyxa subellipsoidea reveals traits of cold adaptation.</title>
        <authorList>
            <person name="Blanc G."/>
            <person name="Agarkova I."/>
            <person name="Grimwood J."/>
            <person name="Kuo A."/>
            <person name="Brueggeman A."/>
            <person name="Dunigan D."/>
            <person name="Gurnon J."/>
            <person name="Ladunga I."/>
            <person name="Lindquist E."/>
            <person name="Lucas S."/>
            <person name="Pangilinan J."/>
            <person name="Proschold T."/>
            <person name="Salamov A."/>
            <person name="Schmutz J."/>
            <person name="Weeks D."/>
            <person name="Yamada T."/>
            <person name="Claverie J.M."/>
            <person name="Grigoriev I."/>
            <person name="Van Etten J."/>
            <person name="Lomsadze A."/>
            <person name="Borodovsky M."/>
        </authorList>
    </citation>
    <scope>NUCLEOTIDE SEQUENCE [LARGE SCALE GENOMIC DNA]</scope>
    <source>
        <strain evidence="2 3">C-169</strain>
    </source>
</reference>
<proteinExistence type="predicted"/>